<comment type="caution">
    <text evidence="1">The sequence shown here is derived from an EMBL/GenBank/DDBJ whole genome shotgun (WGS) entry which is preliminary data.</text>
</comment>
<sequence length="69" mass="7802">MTTITIPKKFMLNNDFVIIPRKQYETLLREKDGYIDEDLREALDDAKNGKVIGPFSSLASGLKALKMAK</sequence>
<gene>
    <name evidence="1" type="ORF">A2642_01950</name>
</gene>
<name>A0A1F6V4T6_9BACT</name>
<protein>
    <submittedName>
        <fullName evidence="1">Uncharacterized protein</fullName>
    </submittedName>
</protein>
<organism evidence="1 2">
    <name type="scientific">Candidatus Nomurabacteria bacterium RIFCSPHIGHO2_01_FULL_39_10</name>
    <dbReference type="NCBI Taxonomy" id="1801733"/>
    <lineage>
        <taxon>Bacteria</taxon>
        <taxon>Candidatus Nomuraibacteriota</taxon>
    </lineage>
</organism>
<dbReference type="AlphaFoldDB" id="A0A1F6V4T6"/>
<evidence type="ECO:0000313" key="1">
    <source>
        <dbReference type="EMBL" id="OGI64635.1"/>
    </source>
</evidence>
<reference evidence="1 2" key="1">
    <citation type="journal article" date="2016" name="Nat. Commun.">
        <title>Thousands of microbial genomes shed light on interconnected biogeochemical processes in an aquifer system.</title>
        <authorList>
            <person name="Anantharaman K."/>
            <person name="Brown C.T."/>
            <person name="Hug L.A."/>
            <person name="Sharon I."/>
            <person name="Castelle C.J."/>
            <person name="Probst A.J."/>
            <person name="Thomas B.C."/>
            <person name="Singh A."/>
            <person name="Wilkins M.J."/>
            <person name="Karaoz U."/>
            <person name="Brodie E.L."/>
            <person name="Williams K.H."/>
            <person name="Hubbard S.S."/>
            <person name="Banfield J.F."/>
        </authorList>
    </citation>
    <scope>NUCLEOTIDE SEQUENCE [LARGE SCALE GENOMIC DNA]</scope>
</reference>
<proteinExistence type="predicted"/>
<accession>A0A1F6V4T6</accession>
<dbReference type="EMBL" id="MFTJ01000045">
    <property type="protein sequence ID" value="OGI64635.1"/>
    <property type="molecule type" value="Genomic_DNA"/>
</dbReference>
<dbReference type="Proteomes" id="UP000178700">
    <property type="component" value="Unassembled WGS sequence"/>
</dbReference>
<evidence type="ECO:0000313" key="2">
    <source>
        <dbReference type="Proteomes" id="UP000178700"/>
    </source>
</evidence>